<sequence length="28" mass="3358">MCVCTYVLYFRLPLHTAYFLSLPHNIEL</sequence>
<dbReference type="EMBL" id="GBXM01093590">
    <property type="protein sequence ID" value="JAH14987.1"/>
    <property type="molecule type" value="Transcribed_RNA"/>
</dbReference>
<reference evidence="1" key="2">
    <citation type="journal article" date="2015" name="Fish Shellfish Immunol.">
        <title>Early steps in the European eel (Anguilla anguilla)-Vibrio vulnificus interaction in the gills: Role of the RtxA13 toxin.</title>
        <authorList>
            <person name="Callol A."/>
            <person name="Pajuelo D."/>
            <person name="Ebbesson L."/>
            <person name="Teles M."/>
            <person name="MacKenzie S."/>
            <person name="Amaro C."/>
        </authorList>
    </citation>
    <scope>NUCLEOTIDE SEQUENCE</scope>
</reference>
<reference evidence="1" key="1">
    <citation type="submission" date="2014-11" db="EMBL/GenBank/DDBJ databases">
        <authorList>
            <person name="Amaro Gonzalez C."/>
        </authorList>
    </citation>
    <scope>NUCLEOTIDE SEQUENCE</scope>
</reference>
<dbReference type="AlphaFoldDB" id="A0A0E9QEP4"/>
<evidence type="ECO:0000313" key="1">
    <source>
        <dbReference type="EMBL" id="JAH14987.1"/>
    </source>
</evidence>
<accession>A0A0E9QEP4</accession>
<name>A0A0E9QEP4_ANGAN</name>
<protein>
    <submittedName>
        <fullName evidence="1">Uncharacterized protein</fullName>
    </submittedName>
</protein>
<proteinExistence type="predicted"/>
<organism evidence="1">
    <name type="scientific">Anguilla anguilla</name>
    <name type="common">European freshwater eel</name>
    <name type="synonym">Muraena anguilla</name>
    <dbReference type="NCBI Taxonomy" id="7936"/>
    <lineage>
        <taxon>Eukaryota</taxon>
        <taxon>Metazoa</taxon>
        <taxon>Chordata</taxon>
        <taxon>Craniata</taxon>
        <taxon>Vertebrata</taxon>
        <taxon>Euteleostomi</taxon>
        <taxon>Actinopterygii</taxon>
        <taxon>Neopterygii</taxon>
        <taxon>Teleostei</taxon>
        <taxon>Anguilliformes</taxon>
        <taxon>Anguillidae</taxon>
        <taxon>Anguilla</taxon>
    </lineage>
</organism>